<dbReference type="Proteomes" id="UP001595993">
    <property type="component" value="Unassembled WGS sequence"/>
</dbReference>
<gene>
    <name evidence="1" type="ORF">ACFO9E_19140</name>
</gene>
<name>A0ABV9G9T2_9ACTN</name>
<reference evidence="2" key="1">
    <citation type="journal article" date="2019" name="Int. J. Syst. Evol. Microbiol.">
        <title>The Global Catalogue of Microorganisms (GCM) 10K type strain sequencing project: providing services to taxonomists for standard genome sequencing and annotation.</title>
        <authorList>
            <consortium name="The Broad Institute Genomics Platform"/>
            <consortium name="The Broad Institute Genome Sequencing Center for Infectious Disease"/>
            <person name="Wu L."/>
            <person name="Ma J."/>
        </authorList>
    </citation>
    <scope>NUCLEOTIDE SEQUENCE [LARGE SCALE GENOMIC DNA]</scope>
    <source>
        <strain evidence="2">CGMCC 4.7139</strain>
    </source>
</reference>
<evidence type="ECO:0000313" key="2">
    <source>
        <dbReference type="Proteomes" id="UP001595993"/>
    </source>
</evidence>
<evidence type="ECO:0000313" key="1">
    <source>
        <dbReference type="EMBL" id="MFC4609908.1"/>
    </source>
</evidence>
<keyword evidence="2" id="KW-1185">Reference proteome</keyword>
<sequence>MGKRAQLYPESLLQATEQALQTFEADASALTAPSDEQVFDFIKRVGLRLNAINEDDQHGGAGYCTEEREQLCGYIDQTLSDHGIDVAALAARRDVNRAEITDTWRDW</sequence>
<dbReference type="EMBL" id="JBHSFE010000014">
    <property type="protein sequence ID" value="MFC4609908.1"/>
    <property type="molecule type" value="Genomic_DNA"/>
</dbReference>
<accession>A0ABV9G9T2</accession>
<organism evidence="1 2">
    <name type="scientific">Streptomyces maoxianensis</name>
    <dbReference type="NCBI Taxonomy" id="1459942"/>
    <lineage>
        <taxon>Bacteria</taxon>
        <taxon>Bacillati</taxon>
        <taxon>Actinomycetota</taxon>
        <taxon>Actinomycetes</taxon>
        <taxon>Kitasatosporales</taxon>
        <taxon>Streptomycetaceae</taxon>
        <taxon>Streptomyces</taxon>
    </lineage>
</organism>
<protein>
    <submittedName>
        <fullName evidence="1">Uncharacterized protein</fullName>
    </submittedName>
</protein>
<proteinExistence type="predicted"/>
<comment type="caution">
    <text evidence="1">The sequence shown here is derived from an EMBL/GenBank/DDBJ whole genome shotgun (WGS) entry which is preliminary data.</text>
</comment>
<dbReference type="RefSeq" id="WP_381197236.1">
    <property type="nucleotide sequence ID" value="NZ_JBHSFE010000014.1"/>
</dbReference>